<protein>
    <submittedName>
        <fullName evidence="2">Uncharacterized protein</fullName>
    </submittedName>
</protein>
<proteinExistence type="predicted"/>
<dbReference type="EMBL" id="HBUF01569489">
    <property type="protein sequence ID" value="CAG6765906.1"/>
    <property type="molecule type" value="Transcribed_RNA"/>
</dbReference>
<dbReference type="EMBL" id="HBUF01389883">
    <property type="protein sequence ID" value="CAG6733447.1"/>
    <property type="molecule type" value="Transcribed_RNA"/>
</dbReference>
<reference evidence="2" key="1">
    <citation type="submission" date="2021-05" db="EMBL/GenBank/DDBJ databases">
        <authorList>
            <person name="Alioto T."/>
            <person name="Alioto T."/>
            <person name="Gomez Garrido J."/>
        </authorList>
    </citation>
    <scope>NUCLEOTIDE SEQUENCE</scope>
</reference>
<sequence length="129" mass="13603">MVCCRVNLDLLPVDDVWRNQDGREIFRRPPLDEELLLLPVPALLLLAPVTGLPVPGVPLVWFPTLLDDDATLVLLLASSALVDASSPPLLGVSLILLPVTLLVMRTGGIVSPLGSTREPAAVAAIATTA</sequence>
<keyword evidence="1" id="KW-1133">Transmembrane helix</keyword>
<dbReference type="EMBL" id="HBUF01218591">
    <property type="protein sequence ID" value="CAG6668336.1"/>
    <property type="molecule type" value="Transcribed_RNA"/>
</dbReference>
<name>A0A8D8YS21_9HEMI</name>
<evidence type="ECO:0000256" key="1">
    <source>
        <dbReference type="SAM" id="Phobius"/>
    </source>
</evidence>
<evidence type="ECO:0000313" key="2">
    <source>
        <dbReference type="EMBL" id="CAG6733447.1"/>
    </source>
</evidence>
<dbReference type="AlphaFoldDB" id="A0A8D8YS21"/>
<feature type="transmembrane region" description="Helical" evidence="1">
    <location>
        <begin position="35"/>
        <end position="54"/>
    </location>
</feature>
<organism evidence="2">
    <name type="scientific">Cacopsylla melanoneura</name>
    <dbReference type="NCBI Taxonomy" id="428564"/>
    <lineage>
        <taxon>Eukaryota</taxon>
        <taxon>Metazoa</taxon>
        <taxon>Ecdysozoa</taxon>
        <taxon>Arthropoda</taxon>
        <taxon>Hexapoda</taxon>
        <taxon>Insecta</taxon>
        <taxon>Pterygota</taxon>
        <taxon>Neoptera</taxon>
        <taxon>Paraneoptera</taxon>
        <taxon>Hemiptera</taxon>
        <taxon>Sternorrhyncha</taxon>
        <taxon>Psylloidea</taxon>
        <taxon>Psyllidae</taxon>
        <taxon>Psyllinae</taxon>
        <taxon>Cacopsylla</taxon>
    </lineage>
</organism>
<keyword evidence="1" id="KW-0812">Transmembrane</keyword>
<keyword evidence="1" id="KW-0472">Membrane</keyword>
<accession>A0A8D8YS21</accession>
<dbReference type="EMBL" id="HBUF01053127">
    <property type="protein sequence ID" value="CAG6622694.1"/>
    <property type="molecule type" value="Transcribed_RNA"/>
</dbReference>